<evidence type="ECO:0000313" key="3">
    <source>
        <dbReference type="Proteomes" id="UP000675920"/>
    </source>
</evidence>
<evidence type="ECO:0000313" key="4">
    <source>
        <dbReference type="RefSeq" id="WP_028312202.1"/>
    </source>
</evidence>
<dbReference type="SUPFAM" id="SSF53335">
    <property type="entry name" value="S-adenosyl-L-methionine-dependent methyltransferases"/>
    <property type="match status" value="1"/>
</dbReference>
<dbReference type="InterPro" id="IPR038375">
    <property type="entry name" value="NDUFAF7_sf"/>
</dbReference>
<dbReference type="PANTHER" id="PTHR12049">
    <property type="entry name" value="PROTEIN ARGININE METHYLTRANSFERASE NDUFAF7, MITOCHONDRIAL"/>
    <property type="match status" value="1"/>
</dbReference>
<keyword evidence="2" id="KW-0808">Transferase</keyword>
<dbReference type="Gene3D" id="3.40.50.12710">
    <property type="match status" value="1"/>
</dbReference>
<reference evidence="4" key="3">
    <citation type="submission" date="2025-08" db="UniProtKB">
        <authorList>
            <consortium name="RefSeq"/>
        </authorList>
    </citation>
    <scope>IDENTIFICATION</scope>
</reference>
<dbReference type="Pfam" id="PF02636">
    <property type="entry name" value="Methyltransf_28"/>
    <property type="match status" value="1"/>
</dbReference>
<evidence type="ECO:0000256" key="1">
    <source>
        <dbReference type="ARBA" id="ARBA00022603"/>
    </source>
</evidence>
<dbReference type="OrthoDB" id="9794208at2"/>
<dbReference type="InterPro" id="IPR029063">
    <property type="entry name" value="SAM-dependent_MTases_sf"/>
</dbReference>
<dbReference type="RefSeq" id="WP_028312202.1">
    <property type="nucleotide sequence ID" value="NZ_AXWS01000015.1"/>
</dbReference>
<reference evidence="4" key="1">
    <citation type="journal article" date="2002" name="Curr. Opin. Struct. Biol.">
        <title>SAM (dependent) I AM: the S-adenosylmethionine-dependent methyltransferase fold.</title>
        <authorList>
            <person name="Martin J.L."/>
            <person name="McMillan F.M."/>
        </authorList>
    </citation>
    <scope>NUCLEOTIDE SEQUENCE</scope>
</reference>
<dbReference type="Proteomes" id="UP000675920">
    <property type="component" value="Unplaced"/>
</dbReference>
<sequence length="442" mass="46554">MPVPSSRRPALPAPAPEALAQSQALADAIVAAIRAAGGWIGFDDFMQRALYTPGLGYYTGGSHKFGRLAADGSDFVTAPELSPLYGRTLATPVRAVLKAADSRAVMEFGAGSGALAAELLNALGDDCAEYLIVEVSAELRARQRETVERRAPAHAHKLVWLDALPDRFSGCIVGNEVLDAMPVKLVLWDGEGWRERGVTIGASGFEWEDRPLTAGASAGDAARAEAGDASRTLAPHAADTLALIDASIGASLAEQDGLDWPATPAAERLALYADCLPAPYLTELCPAAEAFAATLARLLDRGAAILIDYGFPAAEFFHPQRAQGTLMCHYRHHAHDDPFFLPGLQDITAHVNFTAVALAAIDAGATHAGYAPQNRFLLDAGIADHIAAAGEPRSAAYLRAASEAHKLLDEHEMGELFKVIAFAHGIDGAIPGFASGDRSHTL</sequence>
<dbReference type="AlphaFoldDB" id="A0A8B6X5F2"/>
<keyword evidence="1 4" id="KW-0489">Methyltransferase</keyword>
<organism evidence="3 4">
    <name type="scientific">Derxia gummosa DSM 723</name>
    <dbReference type="NCBI Taxonomy" id="1121388"/>
    <lineage>
        <taxon>Bacteria</taxon>
        <taxon>Pseudomonadati</taxon>
        <taxon>Pseudomonadota</taxon>
        <taxon>Betaproteobacteria</taxon>
        <taxon>Burkholderiales</taxon>
        <taxon>Alcaligenaceae</taxon>
        <taxon>Derxia</taxon>
    </lineage>
</organism>
<reference evidence="4" key="2">
    <citation type="journal article" date="2003" name="Trends Biochem. Sci.">
        <title>Many paths to methyltransfer: a chronicle of convergence.</title>
        <authorList>
            <person name="Schubert H.L."/>
            <person name="Blumenthal R.M."/>
            <person name="Cheng X."/>
        </authorList>
    </citation>
    <scope>NUCLEOTIDE SEQUENCE</scope>
</reference>
<dbReference type="GO" id="GO:0035243">
    <property type="term" value="F:protein-arginine omega-N symmetric methyltransferase activity"/>
    <property type="evidence" value="ECO:0007669"/>
    <property type="project" value="TreeGrafter"/>
</dbReference>
<evidence type="ECO:0000256" key="2">
    <source>
        <dbReference type="ARBA" id="ARBA00022679"/>
    </source>
</evidence>
<proteinExistence type="predicted"/>
<dbReference type="InterPro" id="IPR003788">
    <property type="entry name" value="NDUFAF7"/>
</dbReference>
<dbReference type="GO" id="GO:0032259">
    <property type="term" value="P:methylation"/>
    <property type="evidence" value="ECO:0007669"/>
    <property type="project" value="UniProtKB-KW"/>
</dbReference>
<dbReference type="PANTHER" id="PTHR12049:SF7">
    <property type="entry name" value="PROTEIN ARGININE METHYLTRANSFERASE NDUFAF7, MITOCHONDRIAL"/>
    <property type="match status" value="1"/>
</dbReference>
<accession>A0A8B6X5F2</accession>
<name>A0A8B6X5F2_9BURK</name>
<dbReference type="EC" id="2.1.1.-" evidence="4"/>
<keyword evidence="3" id="KW-1185">Reference proteome</keyword>
<protein>
    <submittedName>
        <fullName evidence="4">Class I SAM-dependent methyltransferase</fullName>
        <ecNumber evidence="4">2.1.1.-</ecNumber>
    </submittedName>
</protein>